<dbReference type="PANTHER" id="PTHR24394">
    <property type="entry name" value="ZINC FINGER PROTEIN"/>
    <property type="match status" value="1"/>
</dbReference>
<keyword evidence="3" id="KW-0677">Repeat</keyword>
<feature type="domain" description="C2H2-type" evidence="8">
    <location>
        <begin position="196"/>
        <end position="219"/>
    </location>
</feature>
<evidence type="ECO:0000256" key="2">
    <source>
        <dbReference type="ARBA" id="ARBA00022723"/>
    </source>
</evidence>
<dbReference type="Ensembl" id="ENSPMGT00000026126.1">
    <property type="protein sequence ID" value="ENSPMGP00000024522.1"/>
    <property type="gene ID" value="ENSPMGG00000019839.1"/>
</dbReference>
<feature type="domain" description="C2H2-type" evidence="8">
    <location>
        <begin position="100"/>
        <end position="128"/>
    </location>
</feature>
<dbReference type="AlphaFoldDB" id="A0A3B4B4H8"/>
<dbReference type="GO" id="GO:0005634">
    <property type="term" value="C:nucleus"/>
    <property type="evidence" value="ECO:0007669"/>
    <property type="project" value="UniProtKB-SubCell"/>
</dbReference>
<dbReference type="PROSITE" id="PS00028">
    <property type="entry name" value="ZINC_FINGER_C2H2_1"/>
    <property type="match status" value="2"/>
</dbReference>
<evidence type="ECO:0000256" key="7">
    <source>
        <dbReference type="PROSITE-ProRule" id="PRU00042"/>
    </source>
</evidence>
<keyword evidence="10" id="KW-1185">Reference proteome</keyword>
<dbReference type="PROSITE" id="PS50157">
    <property type="entry name" value="ZINC_FINGER_C2H2_2"/>
    <property type="match status" value="4"/>
</dbReference>
<evidence type="ECO:0000313" key="10">
    <source>
        <dbReference type="Proteomes" id="UP000261520"/>
    </source>
</evidence>
<dbReference type="FunFam" id="3.30.160.60:FF:000446">
    <property type="entry name" value="Zinc finger protein"/>
    <property type="match status" value="2"/>
</dbReference>
<dbReference type="GO" id="GO:0000981">
    <property type="term" value="F:DNA-binding transcription factor activity, RNA polymerase II-specific"/>
    <property type="evidence" value="ECO:0007669"/>
    <property type="project" value="TreeGrafter"/>
</dbReference>
<dbReference type="Proteomes" id="UP000261520">
    <property type="component" value="Unplaced"/>
</dbReference>
<dbReference type="PANTHER" id="PTHR24394:SF44">
    <property type="entry name" value="ZINC FINGER PROTEIN 271-LIKE"/>
    <property type="match status" value="1"/>
</dbReference>
<keyword evidence="5" id="KW-0862">Zinc</keyword>
<reference evidence="9" key="2">
    <citation type="submission" date="2025-09" db="UniProtKB">
        <authorList>
            <consortium name="Ensembl"/>
        </authorList>
    </citation>
    <scope>IDENTIFICATION</scope>
</reference>
<keyword evidence="6" id="KW-0539">Nucleus</keyword>
<dbReference type="SMART" id="SM00355">
    <property type="entry name" value="ZnF_C2H2"/>
    <property type="match status" value="4"/>
</dbReference>
<evidence type="ECO:0000256" key="5">
    <source>
        <dbReference type="ARBA" id="ARBA00022833"/>
    </source>
</evidence>
<dbReference type="SUPFAM" id="SSF57667">
    <property type="entry name" value="beta-beta-alpha zinc fingers"/>
    <property type="match status" value="2"/>
</dbReference>
<dbReference type="Gene3D" id="3.30.160.60">
    <property type="entry name" value="Classic Zinc Finger"/>
    <property type="match status" value="4"/>
</dbReference>
<evidence type="ECO:0000313" key="9">
    <source>
        <dbReference type="Ensembl" id="ENSPMGP00000024522.1"/>
    </source>
</evidence>
<accession>A0A3B4B4H8</accession>
<dbReference type="GO" id="GO:0008270">
    <property type="term" value="F:zinc ion binding"/>
    <property type="evidence" value="ECO:0007669"/>
    <property type="project" value="UniProtKB-KW"/>
</dbReference>
<dbReference type="STRING" id="409849.ENSPMGP00000024522"/>
<keyword evidence="2" id="KW-0479">Metal-binding</keyword>
<evidence type="ECO:0000256" key="6">
    <source>
        <dbReference type="ARBA" id="ARBA00023242"/>
    </source>
</evidence>
<dbReference type="Pfam" id="PF00096">
    <property type="entry name" value="zf-C2H2"/>
    <property type="match status" value="3"/>
</dbReference>
<dbReference type="InterPro" id="IPR036236">
    <property type="entry name" value="Znf_C2H2_sf"/>
</dbReference>
<evidence type="ECO:0000256" key="1">
    <source>
        <dbReference type="ARBA" id="ARBA00004123"/>
    </source>
</evidence>
<comment type="subcellular location">
    <subcellularLocation>
        <location evidence="1">Nucleus</location>
    </subcellularLocation>
</comment>
<name>A0A3B4B4H8_9GOBI</name>
<dbReference type="InterPro" id="IPR013087">
    <property type="entry name" value="Znf_C2H2_type"/>
</dbReference>
<feature type="domain" description="C2H2-type" evidence="8">
    <location>
        <begin position="224"/>
        <end position="251"/>
    </location>
</feature>
<evidence type="ECO:0000256" key="4">
    <source>
        <dbReference type="ARBA" id="ARBA00022771"/>
    </source>
</evidence>
<reference evidence="9" key="1">
    <citation type="submission" date="2025-08" db="UniProtKB">
        <authorList>
            <consortium name="Ensembl"/>
        </authorList>
    </citation>
    <scope>IDENTIFICATION</scope>
</reference>
<feature type="domain" description="C2H2-type" evidence="8">
    <location>
        <begin position="129"/>
        <end position="157"/>
    </location>
</feature>
<evidence type="ECO:0000259" key="8">
    <source>
        <dbReference type="PROSITE" id="PS50157"/>
    </source>
</evidence>
<evidence type="ECO:0000256" key="3">
    <source>
        <dbReference type="ARBA" id="ARBA00022737"/>
    </source>
</evidence>
<proteinExistence type="predicted"/>
<protein>
    <recommendedName>
        <fullName evidence="8">C2H2-type domain-containing protein</fullName>
    </recommendedName>
</protein>
<keyword evidence="4 7" id="KW-0863">Zinc-finger</keyword>
<organism evidence="9 10">
    <name type="scientific">Periophthalmus magnuspinnatus</name>
    <dbReference type="NCBI Taxonomy" id="409849"/>
    <lineage>
        <taxon>Eukaryota</taxon>
        <taxon>Metazoa</taxon>
        <taxon>Chordata</taxon>
        <taxon>Craniata</taxon>
        <taxon>Vertebrata</taxon>
        <taxon>Euteleostomi</taxon>
        <taxon>Actinopterygii</taxon>
        <taxon>Neopterygii</taxon>
        <taxon>Teleostei</taxon>
        <taxon>Neoteleostei</taxon>
        <taxon>Acanthomorphata</taxon>
        <taxon>Gobiaria</taxon>
        <taxon>Gobiiformes</taxon>
        <taxon>Gobioidei</taxon>
        <taxon>Gobiidae</taxon>
        <taxon>Oxudercinae</taxon>
        <taxon>Periophthalmus</taxon>
    </lineage>
</organism>
<sequence length="296" mass="33680">MLGINNFTIQETVVLLHTSVSVVFSFLKCKRSTVSRSADDFYYDGDEQYYSENDDDDDVSENSCNTSLPSSVAQFKEIKTEASDEEEELIDSSKSQAKGPSCPICVDRHFRGINKLVRHMRSHTQQKPYCCPVCSVTFSQTYHLLRHMRKQHDAGEHVCSLCGITLGSELIQTDLKNPHCPLCLHSLQTHTKEKPFTCSLCTMTFSQGYHMTRHMKVQHGAGMFVCPRCGEDLASAAELQNHKRMHPPDPVLKIKVQNTRRSTESLYLCYQFRKFCPKFRGNLPESAYLSDSLTFV</sequence>